<evidence type="ECO:0000313" key="2">
    <source>
        <dbReference type="EMBL" id="MFD1051827.1"/>
    </source>
</evidence>
<dbReference type="EMBL" id="JBHTIS010003901">
    <property type="protein sequence ID" value="MFD1051827.1"/>
    <property type="molecule type" value="Genomic_DNA"/>
</dbReference>
<feature type="domain" description="Pyrroline-5-carboxylate reductase catalytic N-terminal" evidence="1">
    <location>
        <begin position="2"/>
        <end position="33"/>
    </location>
</feature>
<dbReference type="Gene3D" id="3.40.50.720">
    <property type="entry name" value="NAD(P)-binding Rossmann-like Domain"/>
    <property type="match status" value="1"/>
</dbReference>
<proteinExistence type="predicted"/>
<dbReference type="InterPro" id="IPR036291">
    <property type="entry name" value="NAD(P)-bd_dom_sf"/>
</dbReference>
<gene>
    <name evidence="2" type="ORF">ACFQ1S_42850</name>
</gene>
<reference evidence="3" key="1">
    <citation type="journal article" date="2019" name="Int. J. Syst. Evol. Microbiol.">
        <title>The Global Catalogue of Microorganisms (GCM) 10K type strain sequencing project: providing services to taxonomists for standard genome sequencing and annotation.</title>
        <authorList>
            <consortium name="The Broad Institute Genomics Platform"/>
            <consortium name="The Broad Institute Genome Sequencing Center for Infectious Disease"/>
            <person name="Wu L."/>
            <person name="Ma J."/>
        </authorList>
    </citation>
    <scope>NUCLEOTIDE SEQUENCE [LARGE SCALE GENOMIC DNA]</scope>
    <source>
        <strain evidence="3">JCM 31486</strain>
    </source>
</reference>
<feature type="non-terminal residue" evidence="2">
    <location>
        <position position="34"/>
    </location>
</feature>
<sequence>MKIGVLGTGRAAHALAGKWTTVGHQIVLGSRDPA</sequence>
<comment type="caution">
    <text evidence="2">The sequence shown here is derived from an EMBL/GenBank/DDBJ whole genome shotgun (WGS) entry which is preliminary data.</text>
</comment>
<dbReference type="Proteomes" id="UP001597045">
    <property type="component" value="Unassembled WGS sequence"/>
</dbReference>
<organism evidence="2 3">
    <name type="scientific">Kibdelosporangium lantanae</name>
    <dbReference type="NCBI Taxonomy" id="1497396"/>
    <lineage>
        <taxon>Bacteria</taxon>
        <taxon>Bacillati</taxon>
        <taxon>Actinomycetota</taxon>
        <taxon>Actinomycetes</taxon>
        <taxon>Pseudonocardiales</taxon>
        <taxon>Pseudonocardiaceae</taxon>
        <taxon>Kibdelosporangium</taxon>
    </lineage>
</organism>
<evidence type="ECO:0000313" key="3">
    <source>
        <dbReference type="Proteomes" id="UP001597045"/>
    </source>
</evidence>
<keyword evidence="3" id="KW-1185">Reference proteome</keyword>
<accession>A0ABW3MMA6</accession>
<protein>
    <submittedName>
        <fullName evidence="2">NAD(P)-binding domain-containing protein</fullName>
    </submittedName>
</protein>
<dbReference type="Pfam" id="PF03807">
    <property type="entry name" value="F420_oxidored"/>
    <property type="match status" value="1"/>
</dbReference>
<evidence type="ECO:0000259" key="1">
    <source>
        <dbReference type="Pfam" id="PF03807"/>
    </source>
</evidence>
<dbReference type="SUPFAM" id="SSF51735">
    <property type="entry name" value="NAD(P)-binding Rossmann-fold domains"/>
    <property type="match status" value="1"/>
</dbReference>
<name>A0ABW3MMA6_9PSEU</name>
<dbReference type="InterPro" id="IPR028939">
    <property type="entry name" value="P5C_Rdtase_cat_N"/>
</dbReference>